<dbReference type="Gene3D" id="2.60.120.620">
    <property type="entry name" value="q2cbj1_9rhob like domain"/>
    <property type="match status" value="1"/>
</dbReference>
<dbReference type="GO" id="GO:0031418">
    <property type="term" value="F:L-ascorbic acid binding"/>
    <property type="evidence" value="ECO:0007669"/>
    <property type="project" value="UniProtKB-KW"/>
</dbReference>
<dbReference type="GO" id="GO:0016705">
    <property type="term" value="F:oxidoreductase activity, acting on paired donors, with incorporation or reduction of molecular oxygen"/>
    <property type="evidence" value="ECO:0007669"/>
    <property type="project" value="InterPro"/>
</dbReference>
<dbReference type="Proteomes" id="UP000198615">
    <property type="component" value="Unassembled WGS sequence"/>
</dbReference>
<evidence type="ECO:0000256" key="2">
    <source>
        <dbReference type="ARBA" id="ARBA00022723"/>
    </source>
</evidence>
<evidence type="ECO:0000256" key="5">
    <source>
        <dbReference type="ARBA" id="ARBA00023002"/>
    </source>
</evidence>
<evidence type="ECO:0000259" key="7">
    <source>
        <dbReference type="PROSITE" id="PS51471"/>
    </source>
</evidence>
<dbReference type="AlphaFoldDB" id="A0A8G2BHT4"/>
<evidence type="ECO:0000313" key="8">
    <source>
        <dbReference type="EMBL" id="SDF77948.1"/>
    </source>
</evidence>
<sequence length="350" mass="38629">MTTQMRQLPTLAVGDIMPKLPLKRRNGETFDLYSDEESGNIHLLAFVADPASGTAVVDALAAKRDDFDALGMRVRIVLSGEAKGEFPFPVLGDPDGTASRLAGLTVALGRVTGGGPVLLLVGPNQHLAARIGPEDGDPAEAALAVARPMVERRRAELVPAMHPPVLMVPDVFNDADCKRLINIFAMQGNEFVEPGHNQLQGRTTDCKMRIPDYGRDDRIDHWVCSPETNTIIDERIGPRLIPEIQRAFNYRVTRHERYRIARYEGAQKGSKHGHRDNTQPGVAHRRFAVTINLNSDEYEGAEIRFPEFSQAVYKPPAGAAIVFSCSLLHEVMPMRSGRRFALLAFLFGET</sequence>
<proteinExistence type="predicted"/>
<evidence type="ECO:0000256" key="4">
    <source>
        <dbReference type="ARBA" id="ARBA00022964"/>
    </source>
</evidence>
<organism evidence="8 9">
    <name type="scientific">Thalassobaculum litoreum DSM 18839</name>
    <dbReference type="NCBI Taxonomy" id="1123362"/>
    <lineage>
        <taxon>Bacteria</taxon>
        <taxon>Pseudomonadati</taxon>
        <taxon>Pseudomonadota</taxon>
        <taxon>Alphaproteobacteria</taxon>
        <taxon>Rhodospirillales</taxon>
        <taxon>Thalassobaculaceae</taxon>
        <taxon>Thalassobaculum</taxon>
    </lineage>
</organism>
<dbReference type="InterPro" id="IPR006620">
    <property type="entry name" value="Pro_4_hyd_alph"/>
</dbReference>
<dbReference type="InterPro" id="IPR005123">
    <property type="entry name" value="Oxoglu/Fe-dep_dioxygenase_dom"/>
</dbReference>
<keyword evidence="6" id="KW-0408">Iron</keyword>
<keyword evidence="9" id="KW-1185">Reference proteome</keyword>
<comment type="caution">
    <text evidence="8">The sequence shown here is derived from an EMBL/GenBank/DDBJ whole genome shotgun (WGS) entry which is preliminary data.</text>
</comment>
<reference evidence="8 9" key="1">
    <citation type="submission" date="2016-10" db="EMBL/GenBank/DDBJ databases">
        <authorList>
            <person name="Varghese N."/>
            <person name="Submissions S."/>
        </authorList>
    </citation>
    <scope>NUCLEOTIDE SEQUENCE [LARGE SCALE GENOMIC DNA]</scope>
    <source>
        <strain evidence="8 9">DSM 18839</strain>
    </source>
</reference>
<gene>
    <name evidence="8" type="ORF">SAMN05660686_02337</name>
</gene>
<dbReference type="GO" id="GO:0051213">
    <property type="term" value="F:dioxygenase activity"/>
    <property type="evidence" value="ECO:0007669"/>
    <property type="project" value="UniProtKB-KW"/>
</dbReference>
<protein>
    <submittedName>
        <fullName evidence="8">2OG-Fe(II) oxygenase superfamily protein</fullName>
    </submittedName>
</protein>
<keyword evidence="4" id="KW-0223">Dioxygenase</keyword>
<evidence type="ECO:0000256" key="1">
    <source>
        <dbReference type="ARBA" id="ARBA00001961"/>
    </source>
</evidence>
<keyword evidence="3" id="KW-0847">Vitamin C</keyword>
<evidence type="ECO:0000256" key="3">
    <source>
        <dbReference type="ARBA" id="ARBA00022896"/>
    </source>
</evidence>
<name>A0A8G2BHT4_9PROT</name>
<feature type="domain" description="Fe2OG dioxygenase" evidence="7">
    <location>
        <begin position="254"/>
        <end position="349"/>
    </location>
</feature>
<dbReference type="EMBL" id="FNBW01000006">
    <property type="protein sequence ID" value="SDF77948.1"/>
    <property type="molecule type" value="Genomic_DNA"/>
</dbReference>
<keyword evidence="5" id="KW-0560">Oxidoreductase</keyword>
<dbReference type="InterPro" id="IPR044862">
    <property type="entry name" value="Pro_4_hyd_alph_FE2OG_OXY"/>
</dbReference>
<dbReference type="PROSITE" id="PS51471">
    <property type="entry name" value="FE2OG_OXY"/>
    <property type="match status" value="1"/>
</dbReference>
<dbReference type="SUPFAM" id="SSF52833">
    <property type="entry name" value="Thioredoxin-like"/>
    <property type="match status" value="1"/>
</dbReference>
<evidence type="ECO:0000313" key="9">
    <source>
        <dbReference type="Proteomes" id="UP000198615"/>
    </source>
</evidence>
<dbReference type="SMART" id="SM00702">
    <property type="entry name" value="P4Hc"/>
    <property type="match status" value="1"/>
</dbReference>
<dbReference type="Pfam" id="PF13640">
    <property type="entry name" value="2OG-FeII_Oxy_3"/>
    <property type="match status" value="1"/>
</dbReference>
<dbReference type="InterPro" id="IPR036249">
    <property type="entry name" value="Thioredoxin-like_sf"/>
</dbReference>
<accession>A0A8G2BHT4</accession>
<keyword evidence="2" id="KW-0479">Metal-binding</keyword>
<comment type="cofactor">
    <cofactor evidence="1">
        <name>L-ascorbate</name>
        <dbReference type="ChEBI" id="CHEBI:38290"/>
    </cofactor>
</comment>
<dbReference type="GO" id="GO:0005506">
    <property type="term" value="F:iron ion binding"/>
    <property type="evidence" value="ECO:0007669"/>
    <property type="project" value="InterPro"/>
</dbReference>
<evidence type="ECO:0000256" key="6">
    <source>
        <dbReference type="ARBA" id="ARBA00023004"/>
    </source>
</evidence>